<comment type="caution">
    <text evidence="3">The sequence shown here is derived from an EMBL/GenBank/DDBJ whole genome shotgun (WGS) entry which is preliminary data.</text>
</comment>
<dbReference type="InterPro" id="IPR036822">
    <property type="entry name" value="CutC-like_dom_sf"/>
</dbReference>
<dbReference type="InterPro" id="IPR005627">
    <property type="entry name" value="CutC-like"/>
</dbReference>
<gene>
    <name evidence="3" type="ORF">AB1Y20_000364</name>
</gene>
<dbReference type="HAMAP" id="MF_00795">
    <property type="entry name" value="CutC"/>
    <property type="match status" value="1"/>
</dbReference>
<reference evidence="3 4" key="1">
    <citation type="journal article" date="2024" name="Science">
        <title>Giant polyketide synthase enzymes in the biosynthesis of giant marine polyether toxins.</title>
        <authorList>
            <person name="Fallon T.R."/>
            <person name="Shende V.V."/>
            <person name="Wierzbicki I.H."/>
            <person name="Pendleton A.L."/>
            <person name="Watervoot N.F."/>
            <person name="Auber R.P."/>
            <person name="Gonzalez D.J."/>
            <person name="Wisecaver J.H."/>
            <person name="Moore B.S."/>
        </authorList>
    </citation>
    <scope>NUCLEOTIDE SEQUENCE [LARGE SCALE GENOMIC DNA]</scope>
    <source>
        <strain evidence="3 4">12B1</strain>
    </source>
</reference>
<evidence type="ECO:0000256" key="1">
    <source>
        <dbReference type="ARBA" id="ARBA00007768"/>
    </source>
</evidence>
<evidence type="ECO:0000313" key="4">
    <source>
        <dbReference type="Proteomes" id="UP001515480"/>
    </source>
</evidence>
<evidence type="ECO:0000313" key="3">
    <source>
        <dbReference type="EMBL" id="KAL1529415.1"/>
    </source>
</evidence>
<organism evidence="3 4">
    <name type="scientific">Prymnesium parvum</name>
    <name type="common">Toxic golden alga</name>
    <dbReference type="NCBI Taxonomy" id="97485"/>
    <lineage>
        <taxon>Eukaryota</taxon>
        <taxon>Haptista</taxon>
        <taxon>Haptophyta</taxon>
        <taxon>Prymnesiophyceae</taxon>
        <taxon>Prymnesiales</taxon>
        <taxon>Prymnesiaceae</taxon>
        <taxon>Prymnesium</taxon>
    </lineage>
</organism>
<protein>
    <recommendedName>
        <fullName evidence="2">Copper homeostasis protein cutC homolog</fullName>
    </recommendedName>
</protein>
<dbReference type="AlphaFoldDB" id="A0AB34K5N4"/>
<dbReference type="GO" id="GO:0005507">
    <property type="term" value="F:copper ion binding"/>
    <property type="evidence" value="ECO:0007669"/>
    <property type="project" value="TreeGrafter"/>
</dbReference>
<dbReference type="PANTHER" id="PTHR12598:SF0">
    <property type="entry name" value="COPPER HOMEOSTASIS PROTEIN CUTC HOMOLOG"/>
    <property type="match status" value="1"/>
</dbReference>
<dbReference type="EMBL" id="JBGBPQ010000001">
    <property type="protein sequence ID" value="KAL1529415.1"/>
    <property type="molecule type" value="Genomic_DNA"/>
</dbReference>
<name>A0AB34K5N4_PRYPA</name>
<dbReference type="Gene3D" id="3.20.20.380">
    <property type="entry name" value="Copper homeostasis (CutC) domain"/>
    <property type="match status" value="1"/>
</dbReference>
<proteinExistence type="inferred from homology"/>
<dbReference type="PANTHER" id="PTHR12598">
    <property type="entry name" value="COPPER HOMEOSTASIS PROTEIN CUTC"/>
    <property type="match status" value="1"/>
</dbReference>
<keyword evidence="4" id="KW-1185">Reference proteome</keyword>
<dbReference type="Proteomes" id="UP001515480">
    <property type="component" value="Unassembled WGS sequence"/>
</dbReference>
<evidence type="ECO:0000256" key="2">
    <source>
        <dbReference type="ARBA" id="ARBA00019014"/>
    </source>
</evidence>
<accession>A0AB34K5N4</accession>
<sequence>MPVPLEVCVDSVASARAAKRGGASRLEVCDSLVEGGTSPSVGLVRTIAQCGIGLPMHVMVRPRGGDFLYTQDEIDVMCADIRVLREIGASGIVLGVLDQDGKVDEPRLRHLVRLAAPLPVTFHRAIDVSASPCEAVRACLRCGVARVLTSGGAPSAEEGLQTLQQMVSIAAGRMILAAGGGVNEHNCERIARMSGVDESTYQRPG</sequence>
<comment type="similarity">
    <text evidence="1">Belongs to the CutC family.</text>
</comment>
<dbReference type="Pfam" id="PF03932">
    <property type="entry name" value="CutC"/>
    <property type="match status" value="1"/>
</dbReference>
<dbReference type="SUPFAM" id="SSF110395">
    <property type="entry name" value="CutC-like"/>
    <property type="match status" value="1"/>
</dbReference>